<evidence type="ECO:0000256" key="4">
    <source>
        <dbReference type="ARBA" id="ARBA00023163"/>
    </source>
</evidence>
<dbReference type="SUPFAM" id="SSF53850">
    <property type="entry name" value="Periplasmic binding protein-like II"/>
    <property type="match status" value="1"/>
</dbReference>
<dbReference type="EMBL" id="JEMA01000442">
    <property type="protein sequence ID" value="KYF69889.1"/>
    <property type="molecule type" value="Genomic_DNA"/>
</dbReference>
<dbReference type="PANTHER" id="PTHR30346:SF0">
    <property type="entry name" value="HCA OPERON TRANSCRIPTIONAL ACTIVATOR HCAR"/>
    <property type="match status" value="1"/>
</dbReference>
<dbReference type="InterPro" id="IPR036390">
    <property type="entry name" value="WH_DNA-bd_sf"/>
</dbReference>
<dbReference type="SUPFAM" id="SSF46785">
    <property type="entry name" value="Winged helix' DNA-binding domain"/>
    <property type="match status" value="1"/>
</dbReference>
<dbReference type="InterPro" id="IPR005119">
    <property type="entry name" value="LysR_subst-bd"/>
</dbReference>
<protein>
    <submittedName>
        <fullName evidence="7">LysR family transcriptional regulator</fullName>
    </submittedName>
</protein>
<feature type="region of interest" description="Disordered" evidence="5">
    <location>
        <begin position="296"/>
        <end position="318"/>
    </location>
</feature>
<comment type="caution">
    <text evidence="7">The sequence shown here is derived from an EMBL/GenBank/DDBJ whole genome shotgun (WGS) entry which is preliminary data.</text>
</comment>
<dbReference type="GO" id="GO:0032993">
    <property type="term" value="C:protein-DNA complex"/>
    <property type="evidence" value="ECO:0007669"/>
    <property type="project" value="TreeGrafter"/>
</dbReference>
<dbReference type="PANTHER" id="PTHR30346">
    <property type="entry name" value="TRANSCRIPTIONAL DUAL REGULATOR HCAR-RELATED"/>
    <property type="match status" value="1"/>
</dbReference>
<dbReference type="GO" id="GO:0003677">
    <property type="term" value="F:DNA binding"/>
    <property type="evidence" value="ECO:0007669"/>
    <property type="project" value="UniProtKB-KW"/>
</dbReference>
<evidence type="ECO:0000259" key="6">
    <source>
        <dbReference type="PROSITE" id="PS50931"/>
    </source>
</evidence>
<keyword evidence="3" id="KW-0238">DNA-binding</keyword>
<evidence type="ECO:0000256" key="3">
    <source>
        <dbReference type="ARBA" id="ARBA00023125"/>
    </source>
</evidence>
<dbReference type="AlphaFoldDB" id="A0A150QPJ9"/>
<dbReference type="CDD" id="cd08414">
    <property type="entry name" value="PBP2_LTTR_aromatics_like"/>
    <property type="match status" value="1"/>
</dbReference>
<dbReference type="OrthoDB" id="5317428at2"/>
<dbReference type="Pfam" id="PF00126">
    <property type="entry name" value="HTH_1"/>
    <property type="match status" value="1"/>
</dbReference>
<dbReference type="PRINTS" id="PR00039">
    <property type="entry name" value="HTHLYSR"/>
</dbReference>
<evidence type="ECO:0000313" key="8">
    <source>
        <dbReference type="Proteomes" id="UP000075260"/>
    </source>
</evidence>
<proteinExistence type="inferred from homology"/>
<keyword evidence="4" id="KW-0804">Transcription</keyword>
<dbReference type="Gene3D" id="3.40.190.10">
    <property type="entry name" value="Periplasmic binding protein-like II"/>
    <property type="match status" value="2"/>
</dbReference>
<evidence type="ECO:0000256" key="2">
    <source>
        <dbReference type="ARBA" id="ARBA00023015"/>
    </source>
</evidence>
<dbReference type="Pfam" id="PF03466">
    <property type="entry name" value="LysR_substrate"/>
    <property type="match status" value="1"/>
</dbReference>
<evidence type="ECO:0000256" key="1">
    <source>
        <dbReference type="ARBA" id="ARBA00009437"/>
    </source>
</evidence>
<name>A0A150QPJ9_SORCE</name>
<dbReference type="InterPro" id="IPR000847">
    <property type="entry name" value="LysR_HTH_N"/>
</dbReference>
<dbReference type="FunFam" id="1.10.10.10:FF:000001">
    <property type="entry name" value="LysR family transcriptional regulator"/>
    <property type="match status" value="1"/>
</dbReference>
<keyword evidence="2" id="KW-0805">Transcription regulation</keyword>
<dbReference type="PROSITE" id="PS50931">
    <property type="entry name" value="HTH_LYSR"/>
    <property type="match status" value="1"/>
</dbReference>
<evidence type="ECO:0000313" key="7">
    <source>
        <dbReference type="EMBL" id="KYF69889.1"/>
    </source>
</evidence>
<feature type="domain" description="HTH lysR-type" evidence="6">
    <location>
        <begin position="1"/>
        <end position="58"/>
    </location>
</feature>
<gene>
    <name evidence="7" type="ORF">BE15_39730</name>
</gene>
<organism evidence="7 8">
    <name type="scientific">Sorangium cellulosum</name>
    <name type="common">Polyangium cellulosum</name>
    <dbReference type="NCBI Taxonomy" id="56"/>
    <lineage>
        <taxon>Bacteria</taxon>
        <taxon>Pseudomonadati</taxon>
        <taxon>Myxococcota</taxon>
        <taxon>Polyangia</taxon>
        <taxon>Polyangiales</taxon>
        <taxon>Polyangiaceae</taxon>
        <taxon>Sorangium</taxon>
    </lineage>
</organism>
<dbReference type="Proteomes" id="UP000075260">
    <property type="component" value="Unassembled WGS sequence"/>
</dbReference>
<dbReference type="GO" id="GO:0003700">
    <property type="term" value="F:DNA-binding transcription factor activity"/>
    <property type="evidence" value="ECO:0007669"/>
    <property type="project" value="InterPro"/>
</dbReference>
<evidence type="ECO:0000256" key="5">
    <source>
        <dbReference type="SAM" id="MobiDB-lite"/>
    </source>
</evidence>
<dbReference type="InterPro" id="IPR036388">
    <property type="entry name" value="WH-like_DNA-bd_sf"/>
</dbReference>
<dbReference type="Gene3D" id="1.10.10.10">
    <property type="entry name" value="Winged helix-like DNA-binding domain superfamily/Winged helix DNA-binding domain"/>
    <property type="match status" value="1"/>
</dbReference>
<dbReference type="RefSeq" id="WP_061608004.1">
    <property type="nucleotide sequence ID" value="NZ_JEMA01000442.1"/>
</dbReference>
<sequence length="318" mass="35438">MELRHLRYFVTIAEEQSFRRAATRLHVSQSPLSRQMKDLEEEMGVELFAPEGRGIKLTAAGKSFAERARSILASVDAAVDEARGIAEGRLGTVVIGFETGTTFMGSFLSLVAAFRRRAPRVGLELVPMSSLEQWTALRQGTIAFGHGAYAPDDDALGHLEMTRDRLGLLLSPEHRLARLKKIRLRDLESERLLLQPRQLYPRLHADIITAGRAQGVTLHVTAEVLDLEALLALVVIGDAVTFLSEKFWELASQTSLLWRPVEDLRIDLSEVVTWRAEDDGAPVVRALIESAREVSPLPQHAAGRARSPKAAWRKRDER</sequence>
<reference evidence="7 8" key="1">
    <citation type="submission" date="2014-02" db="EMBL/GenBank/DDBJ databases">
        <title>The small core and large imbalanced accessory genome model reveals a collaborative survival strategy of Sorangium cellulosum strains in nature.</title>
        <authorList>
            <person name="Han K."/>
            <person name="Peng R."/>
            <person name="Blom J."/>
            <person name="Li Y.-Z."/>
        </authorList>
    </citation>
    <scope>NUCLEOTIDE SEQUENCE [LARGE SCALE GENOMIC DNA]</scope>
    <source>
        <strain evidence="7 8">So0008-312</strain>
    </source>
</reference>
<comment type="similarity">
    <text evidence="1">Belongs to the LysR transcriptional regulatory family.</text>
</comment>
<accession>A0A150QPJ9</accession>